<accession>A0A7R9HMU6</accession>
<proteinExistence type="predicted"/>
<dbReference type="AlphaFoldDB" id="A0A7R9HMU6"/>
<reference evidence="1" key="1">
    <citation type="submission" date="2020-11" db="EMBL/GenBank/DDBJ databases">
        <authorList>
            <person name="Tran Van P."/>
        </authorList>
    </citation>
    <scope>NUCLEOTIDE SEQUENCE</scope>
</reference>
<sequence length="493" mass="54297">MFIIEGPTQLARVCMSTILPNLIAPNLRSIGSGNSRCSSLRAAIGSCFIRTDLMTIYMPRVILHSYLKAESVMYVRKSSATNPELSDNAATFDSRKNNKITANGHEVLLNNRRLVGLSSREEISGTTPRQLGCHDAHAHNGCGSERGVWPGSRVSEHLLESSGVTIVAWSGSRESEHLLVSSDKGGVAEMWQQRSPSPLVIGPASFKKEGLESFRRGQKKTLEGKVKKRGDTSRGHAYCDVTPRCLVGLSVFHSSVPRRALESNVKIPVYLFTFSCMRPVAYPSRGRGAVALVGVAMMSRDGPRMRARRKNSAGVMLSSVADGGGQELSWQPNRSVTRRAARIASYPPINVVFMMILRPMIQIRRKYGELLRQCLYPSDVTFRTQNLEHLTLKVSTERDETFGTANMSPDPRARLCIQTGAPMAAVASLPARLTVPARMTGIVELLLWFLLTFSLSFEWKLCALWTAALIPRLTRIPDSSPNASSNAQSRQQP</sequence>
<organism evidence="1">
    <name type="scientific">Timema monikensis</name>
    <dbReference type="NCBI Taxonomy" id="170555"/>
    <lineage>
        <taxon>Eukaryota</taxon>
        <taxon>Metazoa</taxon>
        <taxon>Ecdysozoa</taxon>
        <taxon>Arthropoda</taxon>
        <taxon>Hexapoda</taxon>
        <taxon>Insecta</taxon>
        <taxon>Pterygota</taxon>
        <taxon>Neoptera</taxon>
        <taxon>Polyneoptera</taxon>
        <taxon>Phasmatodea</taxon>
        <taxon>Timematodea</taxon>
        <taxon>Timematoidea</taxon>
        <taxon>Timematidae</taxon>
        <taxon>Timema</taxon>
    </lineage>
</organism>
<name>A0A7R9HMU6_9NEOP</name>
<gene>
    <name evidence="1" type="ORF">TMSB3V08_LOCUS5010</name>
</gene>
<dbReference type="EMBL" id="OB793662">
    <property type="protein sequence ID" value="CAD7428198.1"/>
    <property type="molecule type" value="Genomic_DNA"/>
</dbReference>
<protein>
    <submittedName>
        <fullName evidence="1">Uncharacterized protein</fullName>
    </submittedName>
</protein>
<evidence type="ECO:0000313" key="1">
    <source>
        <dbReference type="EMBL" id="CAD7428198.1"/>
    </source>
</evidence>